<feature type="compositionally biased region" description="Polar residues" evidence="1">
    <location>
        <begin position="465"/>
        <end position="482"/>
    </location>
</feature>
<evidence type="ECO:0000313" key="3">
    <source>
        <dbReference type="Proteomes" id="UP000232323"/>
    </source>
</evidence>
<feature type="region of interest" description="Disordered" evidence="1">
    <location>
        <begin position="119"/>
        <end position="223"/>
    </location>
</feature>
<dbReference type="Proteomes" id="UP000232323">
    <property type="component" value="Unassembled WGS sequence"/>
</dbReference>
<name>A0A250WRE9_9CHLO</name>
<evidence type="ECO:0000256" key="1">
    <source>
        <dbReference type="SAM" id="MobiDB-lite"/>
    </source>
</evidence>
<gene>
    <name evidence="2" type="ORF">CEUSTIGMA_g851.t1</name>
</gene>
<reference evidence="2 3" key="1">
    <citation type="submission" date="2017-08" db="EMBL/GenBank/DDBJ databases">
        <title>Acidophilic green algal genome provides insights into adaptation to an acidic environment.</title>
        <authorList>
            <person name="Hirooka S."/>
            <person name="Hirose Y."/>
            <person name="Kanesaki Y."/>
            <person name="Higuchi S."/>
            <person name="Fujiwara T."/>
            <person name="Onuma R."/>
            <person name="Era A."/>
            <person name="Ohbayashi R."/>
            <person name="Uzuka A."/>
            <person name="Nozaki H."/>
            <person name="Yoshikawa H."/>
            <person name="Miyagishima S.Y."/>
        </authorList>
    </citation>
    <scope>NUCLEOTIDE SEQUENCE [LARGE SCALE GENOMIC DNA]</scope>
    <source>
        <strain evidence="2 3">NIES-2499</strain>
    </source>
</reference>
<evidence type="ECO:0000313" key="2">
    <source>
        <dbReference type="EMBL" id="GAX73398.1"/>
    </source>
</evidence>
<keyword evidence="3" id="KW-1185">Reference proteome</keyword>
<feature type="compositionally biased region" description="Polar residues" evidence="1">
    <location>
        <begin position="144"/>
        <end position="165"/>
    </location>
</feature>
<comment type="caution">
    <text evidence="2">The sequence shown here is derived from an EMBL/GenBank/DDBJ whole genome shotgun (WGS) entry which is preliminary data.</text>
</comment>
<dbReference type="EMBL" id="BEGY01000003">
    <property type="protein sequence ID" value="GAX73398.1"/>
    <property type="molecule type" value="Genomic_DNA"/>
</dbReference>
<accession>A0A250WRE9</accession>
<protein>
    <submittedName>
        <fullName evidence="2">Uncharacterized protein</fullName>
    </submittedName>
</protein>
<sequence length="746" mass="81082">MSIPMPLYCRREERQCRFCFFTLPDYRPTLLEGLPEPATPVMSVHFGDQIHLVRVEPGPEGRLKFEKDVRTLLGLKHDQAFCVNFECHPPGQQNQKLELKGLAAYDAAVFCAGVTAGQRREQDAVSSPPAVQKPPYTPLGQMCEQGSSPGPFRASQTTSSTNMQMHETDVQSPVEAMSSAPSSSGQCRGHPAPNTPGESPHLNPTITDCTDHESSTISMLLDPPLPPHISSQSPLVPMVTPSHSAAAFRVEPQTSFLQHDVQPPTQPSCSRGFKELQKPCSRYLKLLQAPSESSPHLALKYHHRHKPLLAHHQACGNNGHHQPLHHNNCNLSAPTLSVPYRPQQAYQDLGSIPDRKCSTACCVLPAINNHAASSQVQGIHTPSSVLRSHTLHEATADGIRAPHFGLFHCSNSLEGLNMSIPDGFQRRASTYLALAQSRWASQATMSAASLINQPGAQFQPALRRNGSSCHSDMRGSSQSQADQAGPATQHVSFLPMQLTSVGQLPVITTGGMTKRCQKTVRVSGAQIPRYVVAAPRHDTHNQQPATSIEQQECVSNITHHPFTLGKGGSSRGTRMRSILDMTESGSAINVKLKGLGRTGKVPVSRMFEDVSLGQVNGAMRCLPFCKEGGRFTLQQLGQGSHCGAGSWQKNPVDQVGHSGASSKEQEQLENFLVYEKLPDGETDRTKTVHSEACLTDSGCTTYKLSMQYQLTHTVQNSSRRQQLEGASVWCSELLPEAAGPNCSSFS</sequence>
<dbReference type="AlphaFoldDB" id="A0A250WRE9"/>
<proteinExistence type="predicted"/>
<organism evidence="2 3">
    <name type="scientific">Chlamydomonas eustigma</name>
    <dbReference type="NCBI Taxonomy" id="1157962"/>
    <lineage>
        <taxon>Eukaryota</taxon>
        <taxon>Viridiplantae</taxon>
        <taxon>Chlorophyta</taxon>
        <taxon>core chlorophytes</taxon>
        <taxon>Chlorophyceae</taxon>
        <taxon>CS clade</taxon>
        <taxon>Chlamydomonadales</taxon>
        <taxon>Chlamydomonadaceae</taxon>
        <taxon>Chlamydomonas</taxon>
    </lineage>
</organism>
<feature type="region of interest" description="Disordered" evidence="1">
    <location>
        <begin position="461"/>
        <end position="488"/>
    </location>
</feature>
<dbReference type="OrthoDB" id="496970at2759"/>